<reference evidence="1" key="1">
    <citation type="submission" date="2020-10" db="EMBL/GenBank/DDBJ databases">
        <authorList>
            <person name="Gilroy R."/>
        </authorList>
    </citation>
    <scope>NUCLEOTIDE SEQUENCE</scope>
    <source>
        <strain evidence="1">11167</strain>
    </source>
</reference>
<accession>A0A9D9E935</accession>
<dbReference type="EMBL" id="JADIMU010000049">
    <property type="protein sequence ID" value="MBO8443577.1"/>
    <property type="molecule type" value="Genomic_DNA"/>
</dbReference>
<organism evidence="1 2">
    <name type="scientific">Candidatus Aphodenecus pullistercoris</name>
    <dbReference type="NCBI Taxonomy" id="2840669"/>
    <lineage>
        <taxon>Bacteria</taxon>
        <taxon>Pseudomonadati</taxon>
        <taxon>Spirochaetota</taxon>
        <taxon>Spirochaetia</taxon>
        <taxon>Spirochaetales</taxon>
        <taxon>Candidatus Aphodenecus</taxon>
    </lineage>
</organism>
<evidence type="ECO:0000313" key="2">
    <source>
        <dbReference type="Proteomes" id="UP000823633"/>
    </source>
</evidence>
<name>A0A9D9E935_9SPIR</name>
<evidence type="ECO:0000313" key="1">
    <source>
        <dbReference type="EMBL" id="MBO8443577.1"/>
    </source>
</evidence>
<dbReference type="Proteomes" id="UP000823633">
    <property type="component" value="Unassembled WGS sequence"/>
</dbReference>
<proteinExistence type="predicted"/>
<dbReference type="Pfam" id="PF14384">
    <property type="entry name" value="BrnA_antitoxin"/>
    <property type="match status" value="1"/>
</dbReference>
<gene>
    <name evidence="1" type="ORF">IAC42_07470</name>
</gene>
<reference evidence="1" key="2">
    <citation type="journal article" date="2021" name="PeerJ">
        <title>Extensive microbial diversity within the chicken gut microbiome revealed by metagenomics and culture.</title>
        <authorList>
            <person name="Gilroy R."/>
            <person name="Ravi A."/>
            <person name="Getino M."/>
            <person name="Pursley I."/>
            <person name="Horton D.L."/>
            <person name="Alikhan N.F."/>
            <person name="Baker D."/>
            <person name="Gharbi K."/>
            <person name="Hall N."/>
            <person name="Watson M."/>
            <person name="Adriaenssens E.M."/>
            <person name="Foster-Nyarko E."/>
            <person name="Jarju S."/>
            <person name="Secka A."/>
            <person name="Antonio M."/>
            <person name="Oren A."/>
            <person name="Chaudhuri R.R."/>
            <person name="La Ragione R."/>
            <person name="Hildebrand F."/>
            <person name="Pallen M.J."/>
        </authorList>
    </citation>
    <scope>NUCLEOTIDE SEQUENCE</scope>
    <source>
        <strain evidence="1">11167</strain>
    </source>
</reference>
<sequence length="84" mass="9863">MKTGASKFTPERIEELREKIDLSDIPEITDFSKGHFRNWKPVKKPVTVRIDSDILYWLKGSDAKGYQKRLNDTLRWAMTHDCPL</sequence>
<protein>
    <submittedName>
        <fullName evidence="1">BrnA antitoxin family protein</fullName>
    </submittedName>
</protein>
<dbReference type="AlphaFoldDB" id="A0A9D9E935"/>
<dbReference type="InterPro" id="IPR025528">
    <property type="entry name" value="BrnA_antitoxin"/>
</dbReference>
<comment type="caution">
    <text evidence="1">The sequence shown here is derived from an EMBL/GenBank/DDBJ whole genome shotgun (WGS) entry which is preliminary data.</text>
</comment>